<evidence type="ECO:0000259" key="2">
    <source>
        <dbReference type="Pfam" id="PF00899"/>
    </source>
</evidence>
<feature type="domain" description="THIF-type NAD/FAD binding fold" evidence="2">
    <location>
        <begin position="79"/>
        <end position="413"/>
    </location>
</feature>
<proteinExistence type="predicted"/>
<keyword evidence="1" id="KW-0472">Membrane</keyword>
<protein>
    <recommendedName>
        <fullName evidence="2">THIF-type NAD/FAD binding fold domain-containing protein</fullName>
    </recommendedName>
</protein>
<evidence type="ECO:0000313" key="10">
    <source>
        <dbReference type="Proteomes" id="UP000325113"/>
    </source>
</evidence>
<dbReference type="OrthoDB" id="10265862at2759"/>
<evidence type="ECO:0000313" key="9">
    <source>
        <dbReference type="Proteomes" id="UP000324907"/>
    </source>
</evidence>
<dbReference type="Proteomes" id="UP000322899">
    <property type="component" value="Unassembled WGS sequence"/>
</dbReference>
<dbReference type="PANTHER" id="PTHR43267">
    <property type="entry name" value="TRNA THREONYLCARBAMOYLADENOSINE DEHYDRATASE"/>
    <property type="match status" value="1"/>
</dbReference>
<dbReference type="Gene3D" id="3.40.50.720">
    <property type="entry name" value="NAD(P)-binding Rossmann-like Domain"/>
    <property type="match status" value="1"/>
</dbReference>
<dbReference type="AlphaFoldDB" id="A0A5A8DWF1"/>
<dbReference type="GO" id="GO:0061504">
    <property type="term" value="P:cyclic threonylcarbamoyladenosine biosynthetic process"/>
    <property type="evidence" value="ECO:0007669"/>
    <property type="project" value="TreeGrafter"/>
</dbReference>
<dbReference type="EMBL" id="VLTL01000103">
    <property type="protein sequence ID" value="KAA0160918.1"/>
    <property type="molecule type" value="Genomic_DNA"/>
</dbReference>
<dbReference type="PANTHER" id="PTHR43267:SF2">
    <property type="entry name" value="TRNA THREONYLCARBAMOYLADENOSINE DEHYDRATASE 1-RELATED"/>
    <property type="match status" value="1"/>
</dbReference>
<dbReference type="InterPro" id="IPR035985">
    <property type="entry name" value="Ubiquitin-activating_enz"/>
</dbReference>
<sequence>MDSATVGKVLAVSAAVGAATAAAVLAAVGAGASEKRPATRCADPSVHVLDELDDVAAEHLRRAIEAGKDVPSLKSEQLSRNRQFFDDDGQDRIERAFVVVVGLGGVGSHAANMLVRAGVRRVRLVDFDNVSLSSLNRHATATRANVGEPKVKALADHLRLVCPWCEIEAVPSIFRGEDADDLLAGSPDLVLDCIDDSSTKAQLLLACDRLGLRCISSLGAGGKSDPTRVHIGKLAHATIDPLAAKLRYTLRCEILKARGLWEDRAQPGDGGAQAGASPGAAAAAAAAAAPAAAAAAAGDEADGGDATPSERTLSGDPAIAAEARRIMMAVDAVYSSEPAVKALMPLADAQAANPEEFGLLAGFRLRVIPVLGTVPALFGQAVAGHALCELAGKPIADPVPAPGLSQTALTKLTNRLQSREAKVHGERDSALVQQRVDHAVCGYHFTQVWRGRDALDCVPAGKKPKLGLTRWAMDRPASIDNLVLADERGIVRLEKEGNGWVDPAVAEQVEGRLAWVRASLAADKRATTEAAAAMEAALARGSALEATREAAAESEWLWAGAYLLSGFAVGCATVAVGVNVARR</sequence>
<evidence type="ECO:0000313" key="8">
    <source>
        <dbReference type="Proteomes" id="UP000323011"/>
    </source>
</evidence>
<dbReference type="EMBL" id="VLTO01000066">
    <property type="protein sequence ID" value="KAA0169823.1"/>
    <property type="molecule type" value="Genomic_DNA"/>
</dbReference>
<evidence type="ECO:0000256" key="1">
    <source>
        <dbReference type="SAM" id="Phobius"/>
    </source>
</evidence>
<keyword evidence="8" id="KW-1185">Reference proteome</keyword>
<dbReference type="Proteomes" id="UP000323011">
    <property type="component" value="Unassembled WGS sequence"/>
</dbReference>
<evidence type="ECO:0000313" key="4">
    <source>
        <dbReference type="EMBL" id="KAA0149743.1"/>
    </source>
</evidence>
<evidence type="ECO:0000313" key="7">
    <source>
        <dbReference type="Proteomes" id="UP000322899"/>
    </source>
</evidence>
<organism evidence="6 7">
    <name type="scientific">Cafeteria roenbergensis</name>
    <name type="common">Marine flagellate</name>
    <dbReference type="NCBI Taxonomy" id="33653"/>
    <lineage>
        <taxon>Eukaryota</taxon>
        <taxon>Sar</taxon>
        <taxon>Stramenopiles</taxon>
        <taxon>Bigyra</taxon>
        <taxon>Opalozoa</taxon>
        <taxon>Bicosoecida</taxon>
        <taxon>Cafeteriaceae</taxon>
        <taxon>Cafeteria</taxon>
    </lineage>
</organism>
<accession>A0A5A8DWF1</accession>
<dbReference type="Proteomes" id="UP000324907">
    <property type="component" value="Unassembled WGS sequence"/>
</dbReference>
<name>A0A5A8DWF1_CAFRO</name>
<dbReference type="InterPro" id="IPR000594">
    <property type="entry name" value="ThiF_NAD_FAD-bd"/>
</dbReference>
<dbReference type="InterPro" id="IPR045886">
    <property type="entry name" value="ThiF/MoeB/HesA"/>
</dbReference>
<evidence type="ECO:0000313" key="5">
    <source>
        <dbReference type="EMBL" id="KAA0160918.1"/>
    </source>
</evidence>
<feature type="transmembrane region" description="Helical" evidence="1">
    <location>
        <begin position="556"/>
        <end position="581"/>
    </location>
</feature>
<dbReference type="Pfam" id="PF00899">
    <property type="entry name" value="ThiF"/>
    <property type="match status" value="1"/>
</dbReference>
<dbReference type="Proteomes" id="UP000325113">
    <property type="component" value="Unassembled WGS sequence"/>
</dbReference>
<comment type="caution">
    <text evidence="6">The sequence shown here is derived from an EMBL/GenBank/DDBJ whole genome shotgun (WGS) entry which is preliminary data.</text>
</comment>
<keyword evidence="1" id="KW-1133">Transmembrane helix</keyword>
<dbReference type="EMBL" id="VLTN01000040">
    <property type="protein sequence ID" value="KAA0149743.1"/>
    <property type="molecule type" value="Genomic_DNA"/>
</dbReference>
<evidence type="ECO:0000313" key="6">
    <source>
        <dbReference type="EMBL" id="KAA0169823.1"/>
    </source>
</evidence>
<keyword evidence="1" id="KW-0812">Transmembrane</keyword>
<dbReference type="GO" id="GO:0008641">
    <property type="term" value="F:ubiquitin-like modifier activating enzyme activity"/>
    <property type="evidence" value="ECO:0007669"/>
    <property type="project" value="InterPro"/>
</dbReference>
<evidence type="ECO:0000313" key="3">
    <source>
        <dbReference type="EMBL" id="KAA0147400.1"/>
    </source>
</evidence>
<gene>
    <name evidence="6" type="ORF">FNF27_06847</name>
    <name evidence="5" type="ORF">FNF28_05265</name>
    <name evidence="4" type="ORF">FNF29_05754</name>
    <name evidence="3" type="ORF">FNF31_07602</name>
</gene>
<reference evidence="7 8" key="1">
    <citation type="submission" date="2019-07" db="EMBL/GenBank/DDBJ databases">
        <title>Genomes of Cafeteria roenbergensis.</title>
        <authorList>
            <person name="Fischer M.G."/>
            <person name="Hackl T."/>
            <person name="Roman M."/>
        </authorList>
    </citation>
    <scope>NUCLEOTIDE SEQUENCE [LARGE SCALE GENOMIC DNA]</scope>
    <source>
        <strain evidence="4 8">BVI</strain>
        <strain evidence="3 10">Cflag</strain>
        <strain evidence="6 7">E4-10P</strain>
        <strain evidence="5 9">RCC970-E3</strain>
    </source>
</reference>
<dbReference type="EMBL" id="VLTM01000165">
    <property type="protein sequence ID" value="KAA0147400.1"/>
    <property type="molecule type" value="Genomic_DNA"/>
</dbReference>
<dbReference type="GO" id="GO:0061503">
    <property type="term" value="F:tRNA threonylcarbamoyladenosine dehydratase"/>
    <property type="evidence" value="ECO:0007669"/>
    <property type="project" value="TreeGrafter"/>
</dbReference>
<dbReference type="SUPFAM" id="SSF69572">
    <property type="entry name" value="Activating enzymes of the ubiquitin-like proteins"/>
    <property type="match status" value="1"/>
</dbReference>